<feature type="region of interest" description="Disordered" evidence="1">
    <location>
        <begin position="104"/>
        <end position="127"/>
    </location>
</feature>
<feature type="transmembrane region" description="Helical" evidence="2">
    <location>
        <begin position="20"/>
        <end position="37"/>
    </location>
</feature>
<evidence type="ECO:0000256" key="2">
    <source>
        <dbReference type="SAM" id="Phobius"/>
    </source>
</evidence>
<keyword evidence="4" id="KW-1185">Reference proteome</keyword>
<protein>
    <submittedName>
        <fullName evidence="3">Uncharacterized protein</fullName>
    </submittedName>
</protein>
<gene>
    <name evidence="3" type="ORF">V6N11_061756</name>
</gene>
<accession>A0ABR2ACT0</accession>
<evidence type="ECO:0000256" key="1">
    <source>
        <dbReference type="SAM" id="MobiDB-lite"/>
    </source>
</evidence>
<comment type="caution">
    <text evidence="3">The sequence shown here is derived from an EMBL/GenBank/DDBJ whole genome shotgun (WGS) entry which is preliminary data.</text>
</comment>
<organism evidence="3 4">
    <name type="scientific">Hibiscus sabdariffa</name>
    <name type="common">roselle</name>
    <dbReference type="NCBI Taxonomy" id="183260"/>
    <lineage>
        <taxon>Eukaryota</taxon>
        <taxon>Viridiplantae</taxon>
        <taxon>Streptophyta</taxon>
        <taxon>Embryophyta</taxon>
        <taxon>Tracheophyta</taxon>
        <taxon>Spermatophyta</taxon>
        <taxon>Magnoliopsida</taxon>
        <taxon>eudicotyledons</taxon>
        <taxon>Gunneridae</taxon>
        <taxon>Pentapetalae</taxon>
        <taxon>rosids</taxon>
        <taxon>malvids</taxon>
        <taxon>Malvales</taxon>
        <taxon>Malvaceae</taxon>
        <taxon>Malvoideae</taxon>
        <taxon>Hibiscus</taxon>
    </lineage>
</organism>
<reference evidence="3 4" key="1">
    <citation type="journal article" date="2024" name="G3 (Bethesda)">
        <title>Genome assembly of Hibiscus sabdariffa L. provides insights into metabolisms of medicinal natural products.</title>
        <authorList>
            <person name="Kim T."/>
        </authorList>
    </citation>
    <scope>NUCLEOTIDE SEQUENCE [LARGE SCALE GENOMIC DNA]</scope>
    <source>
        <strain evidence="3">TK-2024</strain>
        <tissue evidence="3">Old leaves</tissue>
    </source>
</reference>
<feature type="compositionally biased region" description="Polar residues" evidence="1">
    <location>
        <begin position="104"/>
        <end position="114"/>
    </location>
</feature>
<keyword evidence="2" id="KW-1133">Transmembrane helix</keyword>
<name>A0ABR2ACT0_9ROSI</name>
<dbReference type="EMBL" id="JBBPBN010000284">
    <property type="protein sequence ID" value="KAK8490446.1"/>
    <property type="molecule type" value="Genomic_DNA"/>
</dbReference>
<proteinExistence type="predicted"/>
<keyword evidence="2" id="KW-0812">Transmembrane</keyword>
<feature type="compositionally biased region" description="Basic and acidic residues" evidence="1">
    <location>
        <begin position="115"/>
        <end position="126"/>
    </location>
</feature>
<sequence length="175" mass="18578">MDFAGSSLSSLTSFSTVHVFYLYFISWFFLLLVDMSVDSILDQLGDLSFTVEEHGVVFTRLVTLTATLEDPASLLVGRLSPLSISISSSVQLEGLGKRAVNVDSSLADDNSGESPTHEDKVEHDAAARPSLTSGDATLVASSTAEKVAPISTFGLVVGSCQVLSNFDTWLVAQPS</sequence>
<evidence type="ECO:0000313" key="4">
    <source>
        <dbReference type="Proteomes" id="UP001396334"/>
    </source>
</evidence>
<dbReference type="Proteomes" id="UP001396334">
    <property type="component" value="Unassembled WGS sequence"/>
</dbReference>
<evidence type="ECO:0000313" key="3">
    <source>
        <dbReference type="EMBL" id="KAK8490446.1"/>
    </source>
</evidence>
<keyword evidence="2" id="KW-0472">Membrane</keyword>